<feature type="region of interest" description="Disordered" evidence="1">
    <location>
        <begin position="81"/>
        <end position="103"/>
    </location>
</feature>
<reference evidence="3" key="1">
    <citation type="journal article" date="2019" name="Int. J. Syst. Evol. Microbiol.">
        <title>The Global Catalogue of Microorganisms (GCM) 10K type strain sequencing project: providing services to taxonomists for standard genome sequencing and annotation.</title>
        <authorList>
            <consortium name="The Broad Institute Genomics Platform"/>
            <consortium name="The Broad Institute Genome Sequencing Center for Infectious Disease"/>
            <person name="Wu L."/>
            <person name="Ma J."/>
        </authorList>
    </citation>
    <scope>NUCLEOTIDE SEQUENCE [LARGE SCALE GENOMIC DNA]</scope>
    <source>
        <strain evidence="3">JCM 12696</strain>
    </source>
</reference>
<dbReference type="EMBL" id="BAAAKV010000114">
    <property type="protein sequence ID" value="GAA1200862.1"/>
    <property type="molecule type" value="Genomic_DNA"/>
</dbReference>
<name>A0ABP4FVJ6_9ACTN</name>
<protein>
    <recommendedName>
        <fullName evidence="4">Integral membrane protein</fullName>
    </recommendedName>
</protein>
<sequence>MGFFVHALVVVVFAVCGAIAFQSTWDGFRRRPADPVREEALRGVRTVGFIGSLLAYFLRSLTEAPGEGLRRREYATALTRHERRRGHRVAATGRPDAERHGRV</sequence>
<comment type="caution">
    <text evidence="2">The sequence shown here is derived from an EMBL/GenBank/DDBJ whole genome shotgun (WGS) entry which is preliminary data.</text>
</comment>
<organism evidence="2 3">
    <name type="scientific">Streptomyces hebeiensis</name>
    <dbReference type="NCBI Taxonomy" id="229486"/>
    <lineage>
        <taxon>Bacteria</taxon>
        <taxon>Bacillati</taxon>
        <taxon>Actinomycetota</taxon>
        <taxon>Actinomycetes</taxon>
        <taxon>Kitasatosporales</taxon>
        <taxon>Streptomycetaceae</taxon>
        <taxon>Streptomyces</taxon>
    </lineage>
</organism>
<keyword evidence="3" id="KW-1185">Reference proteome</keyword>
<gene>
    <name evidence="2" type="ORF">GCM10009654_66670</name>
</gene>
<dbReference type="Proteomes" id="UP001501371">
    <property type="component" value="Unassembled WGS sequence"/>
</dbReference>
<evidence type="ECO:0008006" key="4">
    <source>
        <dbReference type="Google" id="ProtNLM"/>
    </source>
</evidence>
<proteinExistence type="predicted"/>
<evidence type="ECO:0000313" key="3">
    <source>
        <dbReference type="Proteomes" id="UP001501371"/>
    </source>
</evidence>
<evidence type="ECO:0000256" key="1">
    <source>
        <dbReference type="SAM" id="MobiDB-lite"/>
    </source>
</evidence>
<evidence type="ECO:0000313" key="2">
    <source>
        <dbReference type="EMBL" id="GAA1200862.1"/>
    </source>
</evidence>
<accession>A0ABP4FVJ6</accession>